<reference evidence="2 3" key="1">
    <citation type="submission" date="2024-02" db="EMBL/GenBank/DDBJ databases">
        <authorList>
            <person name="Chen Y."/>
            <person name="Shah S."/>
            <person name="Dougan E. K."/>
            <person name="Thang M."/>
            <person name="Chan C."/>
        </authorList>
    </citation>
    <scope>NUCLEOTIDE SEQUENCE [LARGE SCALE GENOMIC DNA]</scope>
</reference>
<dbReference type="Proteomes" id="UP001642464">
    <property type="component" value="Unassembled WGS sequence"/>
</dbReference>
<gene>
    <name evidence="1" type="ORF">SCF082_LOCUS2329</name>
    <name evidence="2" type="ORF">SCF082_LOCUS8530</name>
</gene>
<accession>A0ABP0ITH9</accession>
<sequence length="179" mass="20329">MAFASPSDCMMSLEQFQELGEYLGFALSYNCAKSLFEQKLRDWESYAFTLEDFQDACIVAQLDRMRARLKSHRQNMLACAFHIDSFIRHLSLYSGEVQRRRAVGRFQQKITTKFCVPRGRREQRSAARSARGVELDGERSNTNGVPFTTFSFSSCGGKQVLPIVDLGLDLIFSCLVADI</sequence>
<evidence type="ECO:0000313" key="3">
    <source>
        <dbReference type="Proteomes" id="UP001642464"/>
    </source>
</evidence>
<dbReference type="EMBL" id="CAXAMM010004892">
    <property type="protein sequence ID" value="CAK9005275.1"/>
    <property type="molecule type" value="Genomic_DNA"/>
</dbReference>
<dbReference type="EMBL" id="CAXAMM010001126">
    <property type="protein sequence ID" value="CAK8990638.1"/>
    <property type="molecule type" value="Genomic_DNA"/>
</dbReference>
<protein>
    <submittedName>
        <fullName evidence="2">Uncharacterized protein</fullName>
    </submittedName>
</protein>
<proteinExistence type="predicted"/>
<comment type="caution">
    <text evidence="2">The sequence shown here is derived from an EMBL/GenBank/DDBJ whole genome shotgun (WGS) entry which is preliminary data.</text>
</comment>
<evidence type="ECO:0000313" key="1">
    <source>
        <dbReference type="EMBL" id="CAK8990638.1"/>
    </source>
</evidence>
<name>A0ABP0ITH9_9DINO</name>
<keyword evidence="3" id="KW-1185">Reference proteome</keyword>
<organism evidence="2 3">
    <name type="scientific">Durusdinium trenchii</name>
    <dbReference type="NCBI Taxonomy" id="1381693"/>
    <lineage>
        <taxon>Eukaryota</taxon>
        <taxon>Sar</taxon>
        <taxon>Alveolata</taxon>
        <taxon>Dinophyceae</taxon>
        <taxon>Suessiales</taxon>
        <taxon>Symbiodiniaceae</taxon>
        <taxon>Durusdinium</taxon>
    </lineage>
</organism>
<evidence type="ECO:0000313" key="2">
    <source>
        <dbReference type="EMBL" id="CAK9005275.1"/>
    </source>
</evidence>